<comment type="caution">
    <text evidence="1">The sequence shown here is derived from an EMBL/GenBank/DDBJ whole genome shotgun (WGS) entry which is preliminary data.</text>
</comment>
<sequence>MSWRATWQVRWQAASRREQRSLMLAAGVVALALLWWLAMAPALAVWRSAPAQATLLETQMQHMLALQAQARTLQALPTLNAPEARRALEDTLPALGKTAQMSVQMDRLTVTLTAVDAQVLAQWLSSSRQNAHLVPTEARLQRTAAADGTWSGSVVFTLPAQ</sequence>
<dbReference type="AlphaFoldDB" id="A0A1W9KQF5"/>
<evidence type="ECO:0000313" key="1">
    <source>
        <dbReference type="EMBL" id="OQW86476.1"/>
    </source>
</evidence>
<protein>
    <recommendedName>
        <fullName evidence="3">General secretion pathway protein GspM</fullName>
    </recommendedName>
</protein>
<evidence type="ECO:0000313" key="2">
    <source>
        <dbReference type="Proteomes" id="UP000192505"/>
    </source>
</evidence>
<name>A0A1W9KQF5_9BURK</name>
<accession>A0A1W9KQF5</accession>
<dbReference type="GO" id="GO:0015628">
    <property type="term" value="P:protein secretion by the type II secretion system"/>
    <property type="evidence" value="ECO:0007669"/>
    <property type="project" value="InterPro"/>
</dbReference>
<dbReference type="Proteomes" id="UP000192505">
    <property type="component" value="Unassembled WGS sequence"/>
</dbReference>
<dbReference type="EMBL" id="MTEI01000016">
    <property type="protein sequence ID" value="OQW86476.1"/>
    <property type="molecule type" value="Genomic_DNA"/>
</dbReference>
<proteinExistence type="predicted"/>
<dbReference type="Pfam" id="PF04612">
    <property type="entry name" value="T2SSM"/>
    <property type="match status" value="1"/>
</dbReference>
<evidence type="ECO:0008006" key="3">
    <source>
        <dbReference type="Google" id="ProtNLM"/>
    </source>
</evidence>
<gene>
    <name evidence="1" type="ORF">BWK72_17245</name>
</gene>
<reference evidence="1 2" key="1">
    <citation type="submission" date="2017-01" db="EMBL/GenBank/DDBJ databases">
        <title>Novel large sulfur bacteria in the metagenomes of groundwater-fed chemosynthetic microbial mats in the Lake Huron basin.</title>
        <authorList>
            <person name="Sharrar A.M."/>
            <person name="Flood B.E."/>
            <person name="Bailey J.V."/>
            <person name="Jones D.S."/>
            <person name="Biddanda B."/>
            <person name="Ruberg S.A."/>
            <person name="Marcus D.N."/>
            <person name="Dick G.J."/>
        </authorList>
    </citation>
    <scope>NUCLEOTIDE SEQUENCE [LARGE SCALE GENOMIC DNA]</scope>
    <source>
        <strain evidence="1">A7</strain>
    </source>
</reference>
<dbReference type="InterPro" id="IPR007690">
    <property type="entry name" value="T2SS_GspM"/>
</dbReference>
<organism evidence="1 2">
    <name type="scientific">Rhodoferax ferrireducens</name>
    <dbReference type="NCBI Taxonomy" id="192843"/>
    <lineage>
        <taxon>Bacteria</taxon>
        <taxon>Pseudomonadati</taxon>
        <taxon>Pseudomonadota</taxon>
        <taxon>Betaproteobacteria</taxon>
        <taxon>Burkholderiales</taxon>
        <taxon>Comamonadaceae</taxon>
        <taxon>Rhodoferax</taxon>
    </lineage>
</organism>
<dbReference type="GO" id="GO:0015627">
    <property type="term" value="C:type II protein secretion system complex"/>
    <property type="evidence" value="ECO:0007669"/>
    <property type="project" value="InterPro"/>
</dbReference>